<comment type="caution">
    <text evidence="1">The sequence shown here is derived from an EMBL/GenBank/DDBJ whole genome shotgun (WGS) entry which is preliminary data.</text>
</comment>
<dbReference type="Gene3D" id="1.20.120.330">
    <property type="entry name" value="Nucleotidyltransferases domain 2"/>
    <property type="match status" value="1"/>
</dbReference>
<reference evidence="2" key="1">
    <citation type="submission" date="2017-12" db="EMBL/GenBank/DDBJ databases">
        <title>FDA dAtabase for Regulatory Grade micrObial Sequences (FDA-ARGOS): Supporting development and validation of Infectious Disease Dx tests.</title>
        <authorList>
            <person name="Sichtig H."/>
            <person name="Tallon L."/>
            <person name="Sadzewicz L."/>
            <person name="Sengamalay N."/>
            <person name="Nagaraj S."/>
            <person name="Vavikolanu K."/>
            <person name="Aluvathingal J."/>
            <person name="Nadendla S."/>
            <person name="Pirone D.C."/>
            <person name="Hoffman M."/>
            <person name="Muruvanda T."/>
            <person name="Allard M."/>
            <person name="Evans P."/>
        </authorList>
    </citation>
    <scope>NUCLEOTIDE SEQUENCE [LARGE SCALE GENOMIC DNA]</scope>
    <source>
        <strain evidence="2">FDAARGOS_55</strain>
    </source>
</reference>
<dbReference type="AlphaFoldDB" id="A0A2K0JB31"/>
<dbReference type="SUPFAM" id="SSF158668">
    <property type="entry name" value="MtlR-like"/>
    <property type="match status" value="1"/>
</dbReference>
<organism evidence="1 2">
    <name type="scientific">Salmonella enterica subsp. houtenae serovar 50:g,z51:-</name>
    <dbReference type="NCBI Taxonomy" id="1173947"/>
    <lineage>
        <taxon>Bacteria</taxon>
        <taxon>Pseudomonadati</taxon>
        <taxon>Pseudomonadota</taxon>
        <taxon>Gammaproteobacteria</taxon>
        <taxon>Enterobacterales</taxon>
        <taxon>Enterobacteriaceae</taxon>
        <taxon>Salmonella</taxon>
    </lineage>
</organism>
<accession>A0A2K0JB31</accession>
<evidence type="ECO:0000313" key="2">
    <source>
        <dbReference type="Proteomes" id="UP000236163"/>
    </source>
</evidence>
<name>A0A2K0JB31_SALHO</name>
<dbReference type="Proteomes" id="UP000236163">
    <property type="component" value="Unassembled WGS sequence"/>
</dbReference>
<evidence type="ECO:0008006" key="3">
    <source>
        <dbReference type="Google" id="ProtNLM"/>
    </source>
</evidence>
<proteinExistence type="predicted"/>
<protein>
    <recommendedName>
        <fullName evidence="3">DUF4145 domain-containing protein</fullName>
    </recommendedName>
</protein>
<gene>
    <name evidence="1" type="ORF">RK55_004220</name>
</gene>
<dbReference type="InterPro" id="IPR038026">
    <property type="entry name" value="MtlR-like_sf"/>
</dbReference>
<dbReference type="EMBL" id="JWSP02000004">
    <property type="protein sequence ID" value="PNO32483.1"/>
    <property type="molecule type" value="Genomic_DNA"/>
</dbReference>
<sequence>MVKIEILSVRNPQWVNDDHSAINCLIKTNTLCREVPFTASPYDPEPHGREIFAKCVAGEYGAVASSMRPTSPQQPLPQLNISAKYQRLETFLLEANKENSRKSFRSVVIVWGSMLDNLLDEMLEFEALRTVALGKNAEKPPKTFNARIEQALNAGLINCQEAERCYYIRQIRNAVAHEWDLSLETKNLLPSLRALYEADHSALLVFHEDLDFLLQQVYSSSCAMLVMRFLDRLGI</sequence>
<evidence type="ECO:0000313" key="1">
    <source>
        <dbReference type="EMBL" id="PNO32483.1"/>
    </source>
</evidence>